<comment type="caution">
    <text evidence="22">The sequence shown here is derived from an EMBL/GenBank/DDBJ whole genome shotgun (WGS) entry which is preliminary data.</text>
</comment>
<dbReference type="InterPro" id="IPR001217">
    <property type="entry name" value="STAT"/>
</dbReference>
<evidence type="ECO:0000256" key="19">
    <source>
        <dbReference type="SAM" id="Coils"/>
    </source>
</evidence>
<evidence type="ECO:0000256" key="17">
    <source>
        <dbReference type="ARBA" id="ARBA00023242"/>
    </source>
</evidence>
<evidence type="ECO:0000256" key="6">
    <source>
        <dbReference type="ARBA" id="ARBA00022499"/>
    </source>
</evidence>
<dbReference type="Pfam" id="PF00017">
    <property type="entry name" value="SH2"/>
    <property type="match status" value="2"/>
</dbReference>
<dbReference type="InterPro" id="IPR013800">
    <property type="entry name" value="STAT_TF_alpha"/>
</dbReference>
<keyword evidence="16" id="KW-0804">Transcription</keyword>
<dbReference type="CDD" id="cd16845">
    <property type="entry name" value="STAT1_DBD"/>
    <property type="match status" value="1"/>
</dbReference>
<feature type="coiled-coil region" evidence="19">
    <location>
        <begin position="1128"/>
        <end position="1155"/>
    </location>
</feature>
<dbReference type="InterPro" id="IPR036860">
    <property type="entry name" value="SH2_dom_sf"/>
</dbReference>
<feature type="coiled-coil region" evidence="19">
    <location>
        <begin position="1003"/>
        <end position="1033"/>
    </location>
</feature>
<dbReference type="FunFam" id="2.60.40.630:FF:000001">
    <property type="entry name" value="Signal transducer and activator of transcription"/>
    <property type="match status" value="1"/>
</dbReference>
<evidence type="ECO:0000256" key="9">
    <source>
        <dbReference type="ARBA" id="ARBA00022843"/>
    </source>
</evidence>
<dbReference type="InterPro" id="IPR000980">
    <property type="entry name" value="SH2"/>
</dbReference>
<keyword evidence="11 18" id="KW-0727">SH2 domain</keyword>
<accession>A0A0P7Z2V0</accession>
<dbReference type="GO" id="GO:0060337">
    <property type="term" value="P:type I interferon-mediated signaling pathway"/>
    <property type="evidence" value="ECO:0007669"/>
    <property type="project" value="UniProtKB-ARBA"/>
</dbReference>
<dbReference type="InterPro" id="IPR013799">
    <property type="entry name" value="STAT_TF_prot_interaction"/>
</dbReference>
<feature type="domain" description="SH2" evidence="21">
    <location>
        <begin position="1451"/>
        <end position="1547"/>
    </location>
</feature>
<dbReference type="InterPro" id="IPR012345">
    <property type="entry name" value="STAT_TF_DNA-bd_N"/>
</dbReference>
<dbReference type="GO" id="GO:0007259">
    <property type="term" value="P:cell surface receptor signaling pathway via JAK-STAT"/>
    <property type="evidence" value="ECO:0007669"/>
    <property type="project" value="UniProtKB-ARBA"/>
</dbReference>
<dbReference type="GO" id="GO:0051607">
    <property type="term" value="P:defense response to virus"/>
    <property type="evidence" value="ECO:0007669"/>
    <property type="project" value="UniProtKB-ARBA"/>
</dbReference>
<keyword evidence="9" id="KW-0832">Ubl conjugation</keyword>
<dbReference type="Pfam" id="PF21354">
    <property type="entry name" value="STAT_linker"/>
    <property type="match status" value="2"/>
</dbReference>
<dbReference type="SUPFAM" id="SSF47655">
    <property type="entry name" value="STAT"/>
    <property type="match status" value="2"/>
</dbReference>
<keyword evidence="17" id="KW-0539">Nucleus</keyword>
<dbReference type="InterPro" id="IPR022752">
    <property type="entry name" value="STAT1_TAZ2-bd_C"/>
</dbReference>
<feature type="compositionally biased region" description="Basic and acidic residues" evidence="20">
    <location>
        <begin position="14"/>
        <end position="26"/>
    </location>
</feature>
<keyword evidence="12" id="KW-0805">Transcription regulation</keyword>
<dbReference type="InterPro" id="IPR038295">
    <property type="entry name" value="STAT1_C_sf"/>
</dbReference>
<feature type="compositionally biased region" description="Basic residues" evidence="20">
    <location>
        <begin position="27"/>
        <end position="37"/>
    </location>
</feature>
<keyword evidence="5" id="KW-0963">Cytoplasm</keyword>
<dbReference type="GO" id="GO:0042981">
    <property type="term" value="P:regulation of apoptotic process"/>
    <property type="evidence" value="ECO:0007669"/>
    <property type="project" value="UniProtKB-ARBA"/>
</dbReference>
<dbReference type="FunFam" id="3.30.505.10:FF:000003">
    <property type="entry name" value="Signal transducer and activator of transcription"/>
    <property type="match status" value="2"/>
</dbReference>
<keyword evidence="14" id="KW-0238">DNA-binding</keyword>
<dbReference type="FunFam" id="1.10.532.10:FF:000001">
    <property type="entry name" value="Signal transducer and activator of transcription"/>
    <property type="match status" value="2"/>
</dbReference>
<reference evidence="22 23" key="1">
    <citation type="submission" date="2015-08" db="EMBL/GenBank/DDBJ databases">
        <title>The genome of the Asian arowana (Scleropages formosus).</title>
        <authorList>
            <person name="Tan M.H."/>
            <person name="Gan H.M."/>
            <person name="Croft L.J."/>
            <person name="Austin C.M."/>
        </authorList>
    </citation>
    <scope>NUCLEOTIDE SEQUENCE [LARGE SCALE GENOMIC DNA]</scope>
    <source>
        <strain evidence="22">Aro1</strain>
    </source>
</reference>
<keyword evidence="7" id="KW-0597">Phosphoprotein</keyword>
<comment type="subcellular location">
    <subcellularLocation>
        <location evidence="2">Cytoplasm</location>
    </subcellularLocation>
    <subcellularLocation>
        <location evidence="1">Nucleus</location>
    </subcellularLocation>
</comment>
<dbReference type="InterPro" id="IPR015988">
    <property type="entry name" value="STAT_TF_CC"/>
</dbReference>
<dbReference type="InterPro" id="IPR013801">
    <property type="entry name" value="STAT_TF_DNA-bd"/>
</dbReference>
<dbReference type="SMART" id="SM00964">
    <property type="entry name" value="STAT_int"/>
    <property type="match status" value="2"/>
</dbReference>
<proteinExistence type="inferred from homology"/>
<keyword evidence="6" id="KW-1017">Isopeptide bond</keyword>
<dbReference type="InterPro" id="IPR008967">
    <property type="entry name" value="p53-like_TF_DNA-bd_sf"/>
</dbReference>
<dbReference type="Pfam" id="PF01017">
    <property type="entry name" value="STAT_alpha"/>
    <property type="match status" value="2"/>
</dbReference>
<dbReference type="Gene3D" id="1.20.1050.20">
    <property type="entry name" value="STAT transcription factor, all-alpha domain"/>
    <property type="match status" value="2"/>
</dbReference>
<keyword evidence="13 19" id="KW-0175">Coiled coil</keyword>
<evidence type="ECO:0000256" key="2">
    <source>
        <dbReference type="ARBA" id="ARBA00004496"/>
    </source>
</evidence>
<evidence type="ECO:0000256" key="3">
    <source>
        <dbReference type="ARBA" id="ARBA00005586"/>
    </source>
</evidence>
<evidence type="ECO:0000256" key="7">
    <source>
        <dbReference type="ARBA" id="ARBA00022553"/>
    </source>
</evidence>
<evidence type="ECO:0000256" key="4">
    <source>
        <dbReference type="ARBA" id="ARBA00022481"/>
    </source>
</evidence>
<dbReference type="GO" id="GO:0005654">
    <property type="term" value="C:nucleoplasm"/>
    <property type="evidence" value="ECO:0007669"/>
    <property type="project" value="UniProtKB-ARBA"/>
</dbReference>
<evidence type="ECO:0000256" key="12">
    <source>
        <dbReference type="ARBA" id="ARBA00023015"/>
    </source>
</evidence>
<dbReference type="STRING" id="113540.ENSSFOP00015026912"/>
<dbReference type="Gene3D" id="1.10.532.10">
    <property type="entry name" value="STAT transcription factor, N-terminal domain"/>
    <property type="match status" value="2"/>
</dbReference>
<evidence type="ECO:0000256" key="20">
    <source>
        <dbReference type="SAM" id="MobiDB-lite"/>
    </source>
</evidence>
<evidence type="ECO:0000256" key="5">
    <source>
        <dbReference type="ARBA" id="ARBA00022490"/>
    </source>
</evidence>
<dbReference type="FunFam" id="1.10.238.10:FF:000012">
    <property type="entry name" value="Signal transducer and activator of transcription"/>
    <property type="match status" value="2"/>
</dbReference>
<comment type="similarity">
    <text evidence="3">Belongs to the transcription factor STAT family.</text>
</comment>
<dbReference type="FunFam" id="2.60.40.630:FF:000011">
    <property type="entry name" value="Novel protein similar to human signal transduction and activator of transcription 4 (STAT4)"/>
    <property type="match status" value="1"/>
</dbReference>
<feature type="domain" description="SH2" evidence="21">
    <location>
        <begin position="694"/>
        <end position="789"/>
    </location>
</feature>
<sequence length="1651" mass="189634">MWPRIRGWGGEAGKQGDGRKQGEGRRSRLRPQRGRSLPSRRFRHLEAVLWPPLRSATADVRQTAGSAGVWSLASGGARPSSARSLPAAVGAERARPAEPFGRVTWLLLGIPSAEKRSSWRREGLATSSTEKDICGGGGRLRVMSQWKQVQQLDIKFLEQVDYFYDDNFPMEIRQVLAGWIESQDWDMASNHESMASVLFSNLLTQLERQCTQESNFLQRHNLKRIHQQLQGKYKGNPLHMAAVISNCLREERRILSTASMQEQGPLEKSMQNSVAFERQKNLDSRVAIIRSSVQMMDQAVKYLEDMQDDFDFRFKTLQSRDPAERNTLYMKQEEILTKMTDVIKEIDALMSSQLTPELMDWKRRQQIACIGGPLLTGLDQLQYWFTLTAQSLFQMKRQLDKLGELILKVTYDSDPIPLQKPQMEEQVKRLIYHLIKSSFVVEKQPCMPTHPQKPLIIKTQVQFTTKVRLLVKLPEVDYQLKVKTTFDKDLPPGRVNRQFFILTNNTKVMDVEESSNGCLSVEFRHLQLKERKYINGPKGNEGPLTVTEELHSLSFEAQLSIQGLNIDLETCSLPLVVISNVSQLPGGWASVMWYNLLTDEPKNLSFFSNPPRAGWSQLSEVLSWQFSTFAGRGLTREQLSMLGDKLLGQQSSHGDCQVSWSKFCKENIPGKPFSFWMWLDSILELIKKHLLPVWIDGYIMGFVSKETERALLKEKEPGTFLLRFSESHLGGITFTWVEQAENGEAKFNSVEPYTKSRLSALPFADIIRDYKVISDGNVPENPLKFLYPDIPKDEAFGKHYNSQQSKAFPYIPSVLIPISLVPSAATPPPSSSPEPPMSPGMFDMLNQHLDPFEIETAMNSPYSERMSQWYQLQQLDSKYLEQLDQLYDDTFPMEIRQYLSQWIESHDWEFVSGNVSLATVRFHDLLAQLDDQYSRFALENNFLLQHNIRKIKRNLQDHFQEDPVHMAMIICRYLKEEKKILALAKNTEEAVGNTLNSVVVEKQKEMDNKVKYIKNKVQETEQKIKSLEDLQDEHDFKHKTLQSRAEHDLNMTNQREIRHEEMVIREMFLKLSVKREEVVRQMAEVLNLAEQIQYDLIKDKLPEWKRRQQFACIGGPPNACLDQLQTWFTAVAESLQQVRQQLKKLQELEQKYTYENDPITQKKSFLEDRAISLFKNLIVNSLVVERQPCMPTNPQRPLVLKTGVQFTVKLRLLVKLQELNYQLRVKASIDKDVTEKNTDGPVFGCSFRKFNMLGTNTKVMNMEESNGSLAAEFRHLQLKDCKAAGIRTNEGPLIVTEELHSISFETRLCQPGLTVDLEITSLPVVVISNVSQMPSGWASILWYNMLNTDTKNLSFFLNPPPVCWSQLSEVLSWQFSSITKRGLNSEQLSMLGDKLLGREAAGNPDGLIPWTKFCKATLCLLKQNLNEKNFPFWLWMEGILELIKKHLLQLWNDGFIMGFVSKERERMLLKDKAPGTFLLRFSESSREGAITFTWVERSVNDEPLFHAVEPYTKKELTVVSFPDILRNYKVMAAENIPENPLRFLYPDIPKDSAFGNYYSRPPDPSEPMDTESATQNGYWRTALISVSEVHPSRLQDAIMPLCPEDFGALSRLIHPTDMDTAVDVHCIPELITHLEQSNRWTTRAPPAVQKA</sequence>
<dbReference type="SUPFAM" id="SSF55550">
    <property type="entry name" value="SH2 domain"/>
    <property type="match status" value="2"/>
</dbReference>
<protein>
    <submittedName>
        <fullName evidence="22">Signal transducer and activator of transcription 4-like</fullName>
    </submittedName>
</protein>
<dbReference type="Pfam" id="PF02864">
    <property type="entry name" value="STAT_bind"/>
    <property type="match status" value="2"/>
</dbReference>
<keyword evidence="15" id="KW-0010">Activator</keyword>
<dbReference type="GO" id="GO:0060333">
    <property type="term" value="P:type II interferon-mediated signaling pathway"/>
    <property type="evidence" value="ECO:0007669"/>
    <property type="project" value="UniProtKB-ARBA"/>
</dbReference>
<dbReference type="Gene3D" id="1.10.238.10">
    <property type="entry name" value="EF-hand"/>
    <property type="match status" value="2"/>
</dbReference>
<dbReference type="Gene3D" id="3.30.505.10">
    <property type="entry name" value="SH2 domain"/>
    <property type="match status" value="2"/>
</dbReference>
<dbReference type="EMBL" id="JARO02001632">
    <property type="protein sequence ID" value="KPP74864.1"/>
    <property type="molecule type" value="Genomic_DNA"/>
</dbReference>
<dbReference type="Gene3D" id="6.10.250.3310">
    <property type="entry name" value="signal transducer and activator of transcription 1"/>
    <property type="match status" value="1"/>
</dbReference>
<evidence type="ECO:0000256" key="16">
    <source>
        <dbReference type="ARBA" id="ARBA00023163"/>
    </source>
</evidence>
<dbReference type="SUPFAM" id="SSF48092">
    <property type="entry name" value="Transcription factor STAT-4 N-domain"/>
    <property type="match status" value="2"/>
</dbReference>
<evidence type="ECO:0000256" key="10">
    <source>
        <dbReference type="ARBA" id="ARBA00022990"/>
    </source>
</evidence>
<dbReference type="Proteomes" id="UP000034805">
    <property type="component" value="Unassembled WGS sequence"/>
</dbReference>
<dbReference type="Pfam" id="PF12162">
    <property type="entry name" value="STAT1_TAZ2bind"/>
    <property type="match status" value="1"/>
</dbReference>
<dbReference type="Gene3D" id="2.60.40.630">
    <property type="entry name" value="STAT transcription factor, DNA-binding domain"/>
    <property type="match status" value="2"/>
</dbReference>
<dbReference type="PROSITE" id="PS50001">
    <property type="entry name" value="SH2"/>
    <property type="match status" value="2"/>
</dbReference>
<evidence type="ECO:0000313" key="23">
    <source>
        <dbReference type="Proteomes" id="UP000034805"/>
    </source>
</evidence>
<dbReference type="GO" id="GO:0051093">
    <property type="term" value="P:negative regulation of developmental process"/>
    <property type="evidence" value="ECO:0007669"/>
    <property type="project" value="UniProtKB-ARBA"/>
</dbReference>
<dbReference type="InterPro" id="IPR036535">
    <property type="entry name" value="STAT_N_sf"/>
</dbReference>
<dbReference type="SUPFAM" id="SSF49417">
    <property type="entry name" value="p53-like transcription factors"/>
    <property type="match status" value="2"/>
</dbReference>
<dbReference type="CDD" id="cd16851">
    <property type="entry name" value="STAT1_CCD"/>
    <property type="match status" value="1"/>
</dbReference>
<feature type="region of interest" description="Disordered" evidence="20">
    <location>
        <begin position="1"/>
        <end position="37"/>
    </location>
</feature>
<name>A0A0P7Z2V0_SCLFO</name>
<evidence type="ECO:0000313" key="22">
    <source>
        <dbReference type="EMBL" id="KPP74864.1"/>
    </source>
</evidence>
<keyword evidence="10" id="KW-0007">Acetylation</keyword>
<keyword evidence="4" id="KW-0488">Methylation</keyword>
<dbReference type="GO" id="GO:0000981">
    <property type="term" value="F:DNA-binding transcription factor activity, RNA polymerase II-specific"/>
    <property type="evidence" value="ECO:0007669"/>
    <property type="project" value="UniProtKB-ARBA"/>
</dbReference>
<keyword evidence="8" id="KW-0013">ADP-ribosylation</keyword>
<dbReference type="InterPro" id="IPR048988">
    <property type="entry name" value="STAT_linker"/>
</dbReference>
<evidence type="ECO:0000256" key="1">
    <source>
        <dbReference type="ARBA" id="ARBA00004123"/>
    </source>
</evidence>
<evidence type="ECO:0000256" key="8">
    <source>
        <dbReference type="ARBA" id="ARBA00022765"/>
    </source>
</evidence>
<dbReference type="Pfam" id="PF02865">
    <property type="entry name" value="STAT_int"/>
    <property type="match status" value="2"/>
</dbReference>
<dbReference type="GO" id="GO:0005737">
    <property type="term" value="C:cytoplasm"/>
    <property type="evidence" value="ECO:0007669"/>
    <property type="project" value="UniProtKB-SubCell"/>
</dbReference>
<evidence type="ECO:0000256" key="18">
    <source>
        <dbReference type="PROSITE-ProRule" id="PRU00191"/>
    </source>
</evidence>
<evidence type="ECO:0000259" key="21">
    <source>
        <dbReference type="PROSITE" id="PS50001"/>
    </source>
</evidence>
<gene>
    <name evidence="22" type="ORF">Z043_105940</name>
</gene>
<dbReference type="FunFam" id="1.20.1050.20:FF:000001">
    <property type="entry name" value="Signal transducer and activator of transcription"/>
    <property type="match status" value="2"/>
</dbReference>
<organism evidence="22 23">
    <name type="scientific">Scleropages formosus</name>
    <name type="common">Asian bonytongue</name>
    <name type="synonym">Osteoglossum formosum</name>
    <dbReference type="NCBI Taxonomy" id="113540"/>
    <lineage>
        <taxon>Eukaryota</taxon>
        <taxon>Metazoa</taxon>
        <taxon>Chordata</taxon>
        <taxon>Craniata</taxon>
        <taxon>Vertebrata</taxon>
        <taxon>Euteleostomi</taxon>
        <taxon>Actinopterygii</taxon>
        <taxon>Neopterygii</taxon>
        <taxon>Teleostei</taxon>
        <taxon>Osteoglossocephala</taxon>
        <taxon>Osteoglossomorpha</taxon>
        <taxon>Osteoglossiformes</taxon>
        <taxon>Osteoglossidae</taxon>
        <taxon>Scleropages</taxon>
    </lineage>
</organism>
<dbReference type="PANTHER" id="PTHR11801">
    <property type="entry name" value="SIGNAL TRANSDUCER AND ACTIVATOR OF TRANSCRIPTION"/>
    <property type="match status" value="1"/>
</dbReference>
<evidence type="ECO:0000256" key="14">
    <source>
        <dbReference type="ARBA" id="ARBA00023125"/>
    </source>
</evidence>
<evidence type="ECO:0000256" key="15">
    <source>
        <dbReference type="ARBA" id="ARBA00023159"/>
    </source>
</evidence>
<evidence type="ECO:0000256" key="11">
    <source>
        <dbReference type="ARBA" id="ARBA00022999"/>
    </source>
</evidence>
<dbReference type="GO" id="GO:0003677">
    <property type="term" value="F:DNA binding"/>
    <property type="evidence" value="ECO:0007669"/>
    <property type="project" value="UniProtKB-KW"/>
</dbReference>
<evidence type="ECO:0000256" key="13">
    <source>
        <dbReference type="ARBA" id="ARBA00023054"/>
    </source>
</evidence>